<accession>A0A7Y6IC20</accession>
<dbReference type="Gene3D" id="3.40.50.1820">
    <property type="entry name" value="alpha/beta hydrolase"/>
    <property type="match status" value="1"/>
</dbReference>
<dbReference type="Proteomes" id="UP000586042">
    <property type="component" value="Unassembled WGS sequence"/>
</dbReference>
<dbReference type="InterPro" id="IPR000073">
    <property type="entry name" value="AB_hydrolase_1"/>
</dbReference>
<comment type="caution">
    <text evidence="2">The sequence shown here is derived from an EMBL/GenBank/DDBJ whole genome shotgun (WGS) entry which is preliminary data.</text>
</comment>
<reference evidence="2 3" key="1">
    <citation type="submission" date="2020-06" db="EMBL/GenBank/DDBJ databases">
        <title>Nonomuraea sp. SMC257, a novel actinomycete isolated from soil.</title>
        <authorList>
            <person name="Chanama M."/>
        </authorList>
    </citation>
    <scope>NUCLEOTIDE SEQUENCE [LARGE SCALE GENOMIC DNA]</scope>
    <source>
        <strain evidence="2 3">SMC257</strain>
    </source>
</reference>
<dbReference type="PANTHER" id="PTHR43689">
    <property type="entry name" value="HYDROLASE"/>
    <property type="match status" value="1"/>
</dbReference>
<sequence>MIDFTAEHNLGDRTGGPGGDASGGGRPAVAFMSALFAGGWIWEHPYRRLEVAGWPVLRTHEAICALDRQVAGSIEQLGDALLRACDAAGVQDVIVCANSLGGLVAIDLAGRHPDRVRGIAVSGAPGLTADPDVGLSFDRRGSVRPFGDEFGERMVAALFHSGRSFFSDERMSEVGEMLRRPESMVSMARSIKATRRYAVRPALDKVRCPSLYVWGRHDRMTPVDPWLELLADYPDNEVLVVEQSGHIPMVERAEEYTGVLESFVTRCAGALA</sequence>
<dbReference type="RefSeq" id="WP_175592232.1">
    <property type="nucleotide sequence ID" value="NZ_JABWGN010000010.1"/>
</dbReference>
<keyword evidence="3" id="KW-1185">Reference proteome</keyword>
<evidence type="ECO:0000313" key="2">
    <source>
        <dbReference type="EMBL" id="NUW34765.1"/>
    </source>
</evidence>
<feature type="domain" description="AB hydrolase-1" evidence="1">
    <location>
        <begin position="37"/>
        <end position="256"/>
    </location>
</feature>
<dbReference type="Pfam" id="PF12697">
    <property type="entry name" value="Abhydrolase_6"/>
    <property type="match status" value="1"/>
</dbReference>
<name>A0A7Y6IC20_9ACTN</name>
<proteinExistence type="predicted"/>
<protein>
    <submittedName>
        <fullName evidence="2">Alpha/beta hydrolase</fullName>
    </submittedName>
</protein>
<dbReference type="EMBL" id="JABWGN010000010">
    <property type="protein sequence ID" value="NUW34765.1"/>
    <property type="molecule type" value="Genomic_DNA"/>
</dbReference>
<dbReference type="PANTHER" id="PTHR43689:SF8">
    <property type="entry name" value="ALPHA_BETA-HYDROLASES SUPERFAMILY PROTEIN"/>
    <property type="match status" value="1"/>
</dbReference>
<keyword evidence="2" id="KW-0378">Hydrolase</keyword>
<dbReference type="InterPro" id="IPR029058">
    <property type="entry name" value="AB_hydrolase_fold"/>
</dbReference>
<gene>
    <name evidence="2" type="ORF">HTZ77_25525</name>
</gene>
<dbReference type="PRINTS" id="PR00111">
    <property type="entry name" value="ABHYDROLASE"/>
</dbReference>
<evidence type="ECO:0000259" key="1">
    <source>
        <dbReference type="Pfam" id="PF12697"/>
    </source>
</evidence>
<dbReference type="GO" id="GO:0016787">
    <property type="term" value="F:hydrolase activity"/>
    <property type="evidence" value="ECO:0007669"/>
    <property type="project" value="UniProtKB-KW"/>
</dbReference>
<organism evidence="2 3">
    <name type="scientific">Nonomuraea montanisoli</name>
    <dbReference type="NCBI Taxonomy" id="2741721"/>
    <lineage>
        <taxon>Bacteria</taxon>
        <taxon>Bacillati</taxon>
        <taxon>Actinomycetota</taxon>
        <taxon>Actinomycetes</taxon>
        <taxon>Streptosporangiales</taxon>
        <taxon>Streptosporangiaceae</taxon>
        <taxon>Nonomuraea</taxon>
    </lineage>
</organism>
<dbReference type="SUPFAM" id="SSF53474">
    <property type="entry name" value="alpha/beta-Hydrolases"/>
    <property type="match status" value="1"/>
</dbReference>
<dbReference type="AlphaFoldDB" id="A0A7Y6IC20"/>
<evidence type="ECO:0000313" key="3">
    <source>
        <dbReference type="Proteomes" id="UP000586042"/>
    </source>
</evidence>